<feature type="compositionally biased region" description="Low complexity" evidence="1">
    <location>
        <begin position="145"/>
        <end position="157"/>
    </location>
</feature>
<sequence>MAVIEQRSQMRRIARALFREAAGMGQRHLDRAEHRPLVGGVGGPGEGNRDDLGAKRLEGGDGVGDHRRRLGRHVFKHRGAVDADPQAADRAGAGGKVIGHRVKERGRVGGVRPGDHRQDRGAIGRAARHRPDMVETVGERKDPGAADPAPGALHPGDAAGGRGEADRAAGVRAERAEAQPRRDRDPRARRRRPRPALRVPRVLRRRHLGVVARIGALGHAELAQDHRPGLFKPRGDGGIAPGRIVAQQGKPGRCGGEIGLIQVLEREGHAMQRPAVEPLRPFLGGDPRRLERMRAGQREIGIQRRIDRVDAVKHRLGHLERAGRARGDQRPRLEQRKIGNFARRQVDGQGICGHDRPSSLLFN</sequence>
<feature type="compositionally biased region" description="Basic residues" evidence="1">
    <location>
        <begin position="187"/>
        <end position="196"/>
    </location>
</feature>
<gene>
    <name evidence="2" type="ORF">SDC9_46416</name>
</gene>
<accession>A0A644WC97</accession>
<feature type="region of interest" description="Disordered" evidence="1">
    <location>
        <begin position="320"/>
        <end position="339"/>
    </location>
</feature>
<organism evidence="2">
    <name type="scientific">bioreactor metagenome</name>
    <dbReference type="NCBI Taxonomy" id="1076179"/>
    <lineage>
        <taxon>unclassified sequences</taxon>
        <taxon>metagenomes</taxon>
        <taxon>ecological metagenomes</taxon>
    </lineage>
</organism>
<proteinExistence type="predicted"/>
<comment type="caution">
    <text evidence="2">The sequence shown here is derived from an EMBL/GenBank/DDBJ whole genome shotgun (WGS) entry which is preliminary data.</text>
</comment>
<feature type="compositionally biased region" description="Basic and acidic residues" evidence="1">
    <location>
        <begin position="320"/>
        <end position="337"/>
    </location>
</feature>
<feature type="region of interest" description="Disordered" evidence="1">
    <location>
        <begin position="107"/>
        <end position="196"/>
    </location>
</feature>
<evidence type="ECO:0000256" key="1">
    <source>
        <dbReference type="SAM" id="MobiDB-lite"/>
    </source>
</evidence>
<feature type="compositionally biased region" description="Basic and acidic residues" evidence="1">
    <location>
        <begin position="113"/>
        <end position="122"/>
    </location>
</feature>
<reference evidence="2" key="1">
    <citation type="submission" date="2019-08" db="EMBL/GenBank/DDBJ databases">
        <authorList>
            <person name="Kucharzyk K."/>
            <person name="Murdoch R.W."/>
            <person name="Higgins S."/>
            <person name="Loffler F."/>
        </authorList>
    </citation>
    <scope>NUCLEOTIDE SEQUENCE</scope>
</reference>
<feature type="compositionally biased region" description="Basic and acidic residues" evidence="1">
    <location>
        <begin position="129"/>
        <end position="144"/>
    </location>
</feature>
<feature type="compositionally biased region" description="Basic and acidic residues" evidence="1">
    <location>
        <begin position="163"/>
        <end position="186"/>
    </location>
</feature>
<dbReference type="EMBL" id="VSSQ01000714">
    <property type="protein sequence ID" value="MPM00193.1"/>
    <property type="molecule type" value="Genomic_DNA"/>
</dbReference>
<dbReference type="AlphaFoldDB" id="A0A644WC97"/>
<protein>
    <submittedName>
        <fullName evidence="2">Uncharacterized protein</fullName>
    </submittedName>
</protein>
<name>A0A644WC97_9ZZZZ</name>
<evidence type="ECO:0000313" key="2">
    <source>
        <dbReference type="EMBL" id="MPM00193.1"/>
    </source>
</evidence>
<feature type="compositionally biased region" description="Basic and acidic residues" evidence="1">
    <location>
        <begin position="47"/>
        <end position="65"/>
    </location>
</feature>
<feature type="region of interest" description="Disordered" evidence="1">
    <location>
        <begin position="35"/>
        <end position="67"/>
    </location>
</feature>